<keyword evidence="3" id="KW-1185">Reference proteome</keyword>
<evidence type="ECO:0000313" key="2">
    <source>
        <dbReference type="EMBL" id="KLK92572.1"/>
    </source>
</evidence>
<evidence type="ECO:0000256" key="1">
    <source>
        <dbReference type="SAM" id="MobiDB-lite"/>
    </source>
</evidence>
<feature type="region of interest" description="Disordered" evidence="1">
    <location>
        <begin position="1"/>
        <end position="44"/>
    </location>
</feature>
<protein>
    <submittedName>
        <fullName evidence="2">Uncharacterized protein</fullName>
    </submittedName>
</protein>
<proteinExistence type="predicted"/>
<organism evidence="2 3">
    <name type="scientific">Microvirga vignae</name>
    <dbReference type="NCBI Taxonomy" id="1225564"/>
    <lineage>
        <taxon>Bacteria</taxon>
        <taxon>Pseudomonadati</taxon>
        <taxon>Pseudomonadota</taxon>
        <taxon>Alphaproteobacteria</taxon>
        <taxon>Hyphomicrobiales</taxon>
        <taxon>Methylobacteriaceae</taxon>
        <taxon>Microvirga</taxon>
    </lineage>
</organism>
<evidence type="ECO:0000313" key="3">
    <source>
        <dbReference type="Proteomes" id="UP000035489"/>
    </source>
</evidence>
<dbReference type="Proteomes" id="UP000035489">
    <property type="component" value="Unassembled WGS sequence"/>
</dbReference>
<feature type="compositionally biased region" description="Polar residues" evidence="1">
    <location>
        <begin position="20"/>
        <end position="44"/>
    </location>
</feature>
<dbReference type="STRING" id="1225564.AA309_12710"/>
<dbReference type="EMBL" id="LCYG01000032">
    <property type="protein sequence ID" value="KLK92572.1"/>
    <property type="molecule type" value="Genomic_DNA"/>
</dbReference>
<feature type="region of interest" description="Disordered" evidence="1">
    <location>
        <begin position="190"/>
        <end position="212"/>
    </location>
</feature>
<reference evidence="2 3" key="1">
    <citation type="submission" date="2015-05" db="EMBL/GenBank/DDBJ databases">
        <title>Draft genome sequence of Microvirga vignae strain BR3299, a novel nitrogen fixing bacteria isolated from Brazil semi-aired region.</title>
        <authorList>
            <person name="Zilli J.E."/>
            <person name="Passos S.R."/>
            <person name="Leite J."/>
            <person name="Baldani J.I."/>
            <person name="Xavier G.R."/>
            <person name="Rumjaneck N.G."/>
            <person name="Simoes-Araujo J.L."/>
        </authorList>
    </citation>
    <scope>NUCLEOTIDE SEQUENCE [LARGE SCALE GENOMIC DNA]</scope>
    <source>
        <strain evidence="2 3">BR3299</strain>
    </source>
</reference>
<comment type="caution">
    <text evidence="2">The sequence shown here is derived from an EMBL/GenBank/DDBJ whole genome shotgun (WGS) entry which is preliminary data.</text>
</comment>
<sequence>MAQRALVGEPRASQPRGDNESQTTLRNFNSASLSSPGDQAPNSLGRTIGAVKKRHGHRKISLARPGKNLQPLNWFVVGRLVVPEAFARIHHQLVGRNGSAMADAVFMHRGPTQHVAVNSIVLVLVHLHNHADAEVGMINRAERAEGGIGEWFGNDTRAHAADAQVIIPMSWALVGTKDLHDHPLVTQLSRRAPSDWPGHAPLASSSRPQVQR</sequence>
<feature type="compositionally biased region" description="Polar residues" evidence="1">
    <location>
        <begin position="203"/>
        <end position="212"/>
    </location>
</feature>
<name>A0A0H1RIY5_9HYPH</name>
<gene>
    <name evidence="2" type="ORF">AA309_12710</name>
</gene>
<dbReference type="AlphaFoldDB" id="A0A0H1RIY5"/>
<accession>A0A0H1RIY5</accession>